<dbReference type="Pfam" id="PF02515">
    <property type="entry name" value="CoA_transf_3"/>
    <property type="match status" value="1"/>
</dbReference>
<dbReference type="InterPro" id="IPR023606">
    <property type="entry name" value="CoA-Trfase_III_dom_1_sf"/>
</dbReference>
<protein>
    <submittedName>
        <fullName evidence="2">CoA transferase</fullName>
    </submittedName>
</protein>
<reference evidence="2 3" key="1">
    <citation type="submission" date="2019-02" db="EMBL/GenBank/DDBJ databases">
        <authorList>
            <person name="Li S.-H."/>
        </authorList>
    </citation>
    <scope>NUCLEOTIDE SEQUENCE [LARGE SCALE GENOMIC DNA]</scope>
    <source>
        <strain evidence="2 3">IMCC14385</strain>
    </source>
</reference>
<dbReference type="KEGG" id="halc:EY643_09940"/>
<evidence type="ECO:0000256" key="1">
    <source>
        <dbReference type="ARBA" id="ARBA00022679"/>
    </source>
</evidence>
<gene>
    <name evidence="2" type="ORF">EY643_09940</name>
</gene>
<dbReference type="PANTHER" id="PTHR48207">
    <property type="entry name" value="SUCCINATE--HYDROXYMETHYLGLUTARATE COA-TRANSFERASE"/>
    <property type="match status" value="1"/>
</dbReference>
<dbReference type="OrthoDB" id="9058532at2"/>
<proteinExistence type="predicted"/>
<sequence>MDIKLNEQPTGPLAGIRVLDITAMITGPLCSQMLGDLGADVIKIEPTHGEVARWMVPPEKNGLTGFYCQMNRNKRSLALNLQTPEGVEALKKLALDADIVVENFRAGVADRLGIGYEDLKPLNDRLIYAAITGFGPTGPYSDRPAYDPIAQGLVGMMHIQGAPFGGKPQLIQSAIVDKTTATTAAGVVMAALYARDCNGGTGKGQRVDIPMIDAYAANSLPDMLPVDTFQPSDMPDAQPLAVLRAFATQDGHVVGMALQDNHFLGLCEALECMELLERDGMRNVGERIADFGPWLDAIEIEIAKWPTDELLKRFDANGVPFGKVKTIREFAEDPQALHNRTLFDAEHPENGQMRYVRYPGHLSETPASMHKHPPTLGQHSDEILGAIGYDEEAIKQLREAGIVG</sequence>
<name>A0A5P9NKE7_9GAMM</name>
<accession>A0A5P9NKE7</accession>
<dbReference type="EMBL" id="CP036422">
    <property type="protein sequence ID" value="QFU75956.1"/>
    <property type="molecule type" value="Genomic_DNA"/>
</dbReference>
<dbReference type="InterPro" id="IPR044855">
    <property type="entry name" value="CoA-Trfase_III_dom3_sf"/>
</dbReference>
<dbReference type="AlphaFoldDB" id="A0A5P9NKE7"/>
<dbReference type="Gene3D" id="3.30.1540.10">
    <property type="entry name" value="formyl-coa transferase, domain 3"/>
    <property type="match status" value="1"/>
</dbReference>
<evidence type="ECO:0000313" key="3">
    <source>
        <dbReference type="Proteomes" id="UP000326287"/>
    </source>
</evidence>
<evidence type="ECO:0000313" key="2">
    <source>
        <dbReference type="EMBL" id="QFU75956.1"/>
    </source>
</evidence>
<dbReference type="GO" id="GO:0008410">
    <property type="term" value="F:CoA-transferase activity"/>
    <property type="evidence" value="ECO:0007669"/>
    <property type="project" value="TreeGrafter"/>
</dbReference>
<organism evidence="2 3">
    <name type="scientific">Halioglobus maricola</name>
    <dbReference type="NCBI Taxonomy" id="2601894"/>
    <lineage>
        <taxon>Bacteria</taxon>
        <taxon>Pseudomonadati</taxon>
        <taxon>Pseudomonadota</taxon>
        <taxon>Gammaproteobacteria</taxon>
        <taxon>Cellvibrionales</taxon>
        <taxon>Halieaceae</taxon>
        <taxon>Halioglobus</taxon>
    </lineage>
</organism>
<dbReference type="Proteomes" id="UP000326287">
    <property type="component" value="Chromosome"/>
</dbReference>
<dbReference type="RefSeq" id="WP_152662062.1">
    <property type="nucleotide sequence ID" value="NZ_CP036422.1"/>
</dbReference>
<keyword evidence="3" id="KW-1185">Reference proteome</keyword>
<keyword evidence="1 2" id="KW-0808">Transferase</keyword>
<dbReference type="PANTHER" id="PTHR48207:SF3">
    <property type="entry name" value="SUCCINATE--HYDROXYMETHYLGLUTARATE COA-TRANSFERASE"/>
    <property type="match status" value="1"/>
</dbReference>
<dbReference type="Gene3D" id="3.40.50.10540">
    <property type="entry name" value="Crotonobetainyl-coa:carnitine coa-transferase, domain 1"/>
    <property type="match status" value="1"/>
</dbReference>
<dbReference type="SUPFAM" id="SSF89796">
    <property type="entry name" value="CoA-transferase family III (CaiB/BaiF)"/>
    <property type="match status" value="1"/>
</dbReference>
<dbReference type="InterPro" id="IPR050483">
    <property type="entry name" value="CoA-transferase_III_domain"/>
</dbReference>
<dbReference type="InterPro" id="IPR003673">
    <property type="entry name" value="CoA-Trfase_fam_III"/>
</dbReference>